<comment type="caution">
    <text evidence="1">The sequence shown here is derived from an EMBL/GenBank/DDBJ whole genome shotgun (WGS) entry which is preliminary data.</text>
</comment>
<protein>
    <submittedName>
        <fullName evidence="1">Uncharacterized protein</fullName>
    </submittedName>
</protein>
<dbReference type="EMBL" id="MTSM01000007">
    <property type="protein sequence ID" value="OPX55741.1"/>
    <property type="molecule type" value="Genomic_DNA"/>
</dbReference>
<proteinExistence type="predicted"/>
<reference evidence="1 2" key="1">
    <citation type="submission" date="2017-01" db="EMBL/GenBank/DDBJ databases">
        <title>Genome Sequencing of a Marine Spirillum, Oceanospirillum multiglobuliferum ATCC 33336, from Japan.</title>
        <authorList>
            <person name="Carney J.G."/>
            <person name="Trachtenberg A.M."/>
            <person name="Rheaume B.A."/>
            <person name="Linnane J.D."/>
            <person name="Pitts N.L."/>
            <person name="Mykles D.L."/>
            <person name="Maclea K.S."/>
        </authorList>
    </citation>
    <scope>NUCLEOTIDE SEQUENCE [LARGE SCALE GENOMIC DNA]</scope>
    <source>
        <strain evidence="1 2">ATCC 33336</strain>
    </source>
</reference>
<sequence length="59" mass="6716">MCFAAILTNLNHNPNKDNLLEAAVAGIGYKDIAQRSLYRCGNLFNIQPLRNPRLSRMKR</sequence>
<name>A0A1T4NNJ9_9GAMM</name>
<dbReference type="AlphaFoldDB" id="A0A1T4NNJ9"/>
<organism evidence="1 2">
    <name type="scientific">Oceanospirillum multiglobuliferum</name>
    <dbReference type="NCBI Taxonomy" id="64969"/>
    <lineage>
        <taxon>Bacteria</taxon>
        <taxon>Pseudomonadati</taxon>
        <taxon>Pseudomonadota</taxon>
        <taxon>Gammaproteobacteria</taxon>
        <taxon>Oceanospirillales</taxon>
        <taxon>Oceanospirillaceae</taxon>
        <taxon>Oceanospirillum</taxon>
    </lineage>
</organism>
<dbReference type="Proteomes" id="UP000191418">
    <property type="component" value="Unassembled WGS sequence"/>
</dbReference>
<evidence type="ECO:0000313" key="1">
    <source>
        <dbReference type="EMBL" id="OPX55741.1"/>
    </source>
</evidence>
<accession>A0A1T4NNJ9</accession>
<evidence type="ECO:0000313" key="2">
    <source>
        <dbReference type="Proteomes" id="UP000191418"/>
    </source>
</evidence>
<keyword evidence="2" id="KW-1185">Reference proteome</keyword>
<gene>
    <name evidence="1" type="ORF">BTE48_07570</name>
</gene>
<dbReference type="STRING" id="64969.SAMN02745127_01178"/>